<evidence type="ECO:0000313" key="1">
    <source>
        <dbReference type="EMBL" id="SDF32608.1"/>
    </source>
</evidence>
<dbReference type="Proteomes" id="UP000199245">
    <property type="component" value="Unassembled WGS sequence"/>
</dbReference>
<protein>
    <submittedName>
        <fullName evidence="1">Uncharacterized protein</fullName>
    </submittedName>
</protein>
<evidence type="ECO:0000313" key="2">
    <source>
        <dbReference type="Proteomes" id="UP000199245"/>
    </source>
</evidence>
<reference evidence="1 2" key="1">
    <citation type="submission" date="2016-10" db="EMBL/GenBank/DDBJ databases">
        <authorList>
            <person name="de Groot N.N."/>
        </authorList>
    </citation>
    <scope>NUCLEOTIDE SEQUENCE [LARGE SCALE GENOMIC DNA]</scope>
    <source>
        <strain evidence="1 2">R5</strain>
    </source>
</reference>
<name>A0A1G7K5I8_9BRAD</name>
<dbReference type="AlphaFoldDB" id="A0A1G7K5I8"/>
<sequence length="123" mass="13709">MSKSHCKYGHPMTAENTRVVHPRGHKYPWRQCRTCMDLTADEVADIEAKMEAGSSISDLGLGFAKGMGFETYRKENPGWSGRIEALSVINADKKKAAGMARGRQTRTHCRQGHELTPETFARA</sequence>
<accession>A0A1G7K5I8</accession>
<dbReference type="EMBL" id="FMZW01000051">
    <property type="protein sequence ID" value="SDF32608.1"/>
    <property type="molecule type" value="Genomic_DNA"/>
</dbReference>
<proteinExistence type="predicted"/>
<gene>
    <name evidence="1" type="ORF">SAMN05216337_105148</name>
</gene>
<organism evidence="1 2">
    <name type="scientific">Bradyrhizobium brasilense</name>
    <dbReference type="NCBI Taxonomy" id="1419277"/>
    <lineage>
        <taxon>Bacteria</taxon>
        <taxon>Pseudomonadati</taxon>
        <taxon>Pseudomonadota</taxon>
        <taxon>Alphaproteobacteria</taxon>
        <taxon>Hyphomicrobiales</taxon>
        <taxon>Nitrobacteraceae</taxon>
        <taxon>Bradyrhizobium</taxon>
    </lineage>
</organism>